<dbReference type="InterPro" id="IPR009057">
    <property type="entry name" value="Homeodomain-like_sf"/>
</dbReference>
<dbReference type="PROSITE" id="PS00041">
    <property type="entry name" value="HTH_ARAC_FAMILY_1"/>
    <property type="match status" value="1"/>
</dbReference>
<dbReference type="SUPFAM" id="SSF46689">
    <property type="entry name" value="Homeodomain-like"/>
    <property type="match status" value="2"/>
</dbReference>
<dbReference type="Gene3D" id="1.10.10.60">
    <property type="entry name" value="Homeodomain-like"/>
    <property type="match status" value="2"/>
</dbReference>
<dbReference type="PANTHER" id="PTHR46796">
    <property type="entry name" value="HTH-TYPE TRANSCRIPTIONAL ACTIVATOR RHAS-RELATED"/>
    <property type="match status" value="1"/>
</dbReference>
<dbReference type="SMART" id="SM00342">
    <property type="entry name" value="HTH_ARAC"/>
    <property type="match status" value="1"/>
</dbReference>
<dbReference type="InterPro" id="IPR050204">
    <property type="entry name" value="AraC_XylS_family_regulators"/>
</dbReference>
<protein>
    <submittedName>
        <fullName evidence="6">AraC-like DNA-binding protein</fullName>
    </submittedName>
</protein>
<dbReference type="RefSeq" id="WP_184253932.1">
    <property type="nucleotide sequence ID" value="NZ_JACHIO010000005.1"/>
</dbReference>
<evidence type="ECO:0000256" key="2">
    <source>
        <dbReference type="ARBA" id="ARBA00023125"/>
    </source>
</evidence>
<dbReference type="EMBL" id="JACHIO010000005">
    <property type="protein sequence ID" value="MBB5063060.1"/>
    <property type="molecule type" value="Genomic_DNA"/>
</dbReference>
<dbReference type="InterPro" id="IPR018062">
    <property type="entry name" value="HTH_AraC-typ_CS"/>
</dbReference>
<keyword evidence="2 6" id="KW-0238">DNA-binding</keyword>
<keyword evidence="1" id="KW-0805">Transcription regulation</keyword>
<dbReference type="PROSITE" id="PS01124">
    <property type="entry name" value="HTH_ARAC_FAMILY_2"/>
    <property type="match status" value="1"/>
</dbReference>
<evidence type="ECO:0000313" key="6">
    <source>
        <dbReference type="EMBL" id="MBB5063060.1"/>
    </source>
</evidence>
<dbReference type="PANTHER" id="PTHR46796:SF14">
    <property type="entry name" value="TRANSCRIPTIONAL REGULATORY PROTEIN"/>
    <property type="match status" value="1"/>
</dbReference>
<name>A0A7W7ZN83_9BACT</name>
<keyword evidence="3" id="KW-0804">Transcription</keyword>
<accession>A0A7W7ZN83</accession>
<dbReference type="InterPro" id="IPR018060">
    <property type="entry name" value="HTH_AraC"/>
</dbReference>
<feature type="region of interest" description="Disordered" evidence="4">
    <location>
        <begin position="1"/>
        <end position="20"/>
    </location>
</feature>
<proteinExistence type="predicted"/>
<evidence type="ECO:0000256" key="4">
    <source>
        <dbReference type="SAM" id="MobiDB-lite"/>
    </source>
</evidence>
<dbReference type="GO" id="GO:0043565">
    <property type="term" value="F:sequence-specific DNA binding"/>
    <property type="evidence" value="ECO:0007669"/>
    <property type="project" value="InterPro"/>
</dbReference>
<dbReference type="AlphaFoldDB" id="A0A7W7ZN83"/>
<comment type="caution">
    <text evidence="6">The sequence shown here is derived from an EMBL/GenBank/DDBJ whole genome shotgun (WGS) entry which is preliminary data.</text>
</comment>
<evidence type="ECO:0000259" key="5">
    <source>
        <dbReference type="PROSITE" id="PS01124"/>
    </source>
</evidence>
<gene>
    <name evidence="6" type="ORF">HDF15_001400</name>
</gene>
<evidence type="ECO:0000256" key="1">
    <source>
        <dbReference type="ARBA" id="ARBA00023015"/>
    </source>
</evidence>
<dbReference type="Pfam" id="PF12833">
    <property type="entry name" value="HTH_18"/>
    <property type="match status" value="1"/>
</dbReference>
<dbReference type="Proteomes" id="UP000584867">
    <property type="component" value="Unassembled WGS sequence"/>
</dbReference>
<organism evidence="6 7">
    <name type="scientific">Granulicella mallensis</name>
    <dbReference type="NCBI Taxonomy" id="940614"/>
    <lineage>
        <taxon>Bacteria</taxon>
        <taxon>Pseudomonadati</taxon>
        <taxon>Acidobacteriota</taxon>
        <taxon>Terriglobia</taxon>
        <taxon>Terriglobales</taxon>
        <taxon>Acidobacteriaceae</taxon>
        <taxon>Granulicella</taxon>
    </lineage>
</organism>
<feature type="domain" description="HTH araC/xylS-type" evidence="5">
    <location>
        <begin position="225"/>
        <end position="323"/>
    </location>
</feature>
<evidence type="ECO:0000313" key="7">
    <source>
        <dbReference type="Proteomes" id="UP000584867"/>
    </source>
</evidence>
<evidence type="ECO:0000256" key="3">
    <source>
        <dbReference type="ARBA" id="ARBA00023163"/>
    </source>
</evidence>
<sequence>MNSQLPLTQLDRSEYRDEDDSTFRPCTRLIRSELEWFNRPQCEFVSPHSDSQVALTRWLTPAGSWPIELSSSGGDNSYVLTFFIGSPRGKWFFGGKPFFEGQVPLNSLWIKEPFQQAHAIYYGSSTSFRVYLPQSLISECYEAAYGRRPNAELICSPTKSTGDRILNRLVRMLIDVDDENNSVGPLFLDGISLALASRLIALDSKKMHLQVFDKEPSALAKWRLNRAIDYIEANLFRPIYLIELSNAVGLSRMHFAAQFRAATGYTPNQYVLRRKVAHSQTLLRDPSISVVDVALNLAFGTQAHFTVVFKSIVGSTPANWRKHVR</sequence>
<reference evidence="6 7" key="1">
    <citation type="submission" date="2020-08" db="EMBL/GenBank/DDBJ databases">
        <title>Genomic Encyclopedia of Type Strains, Phase IV (KMG-V): Genome sequencing to study the core and pangenomes of soil and plant-associated prokaryotes.</title>
        <authorList>
            <person name="Whitman W."/>
        </authorList>
    </citation>
    <scope>NUCLEOTIDE SEQUENCE [LARGE SCALE GENOMIC DNA]</scope>
    <source>
        <strain evidence="6 7">X5P3</strain>
    </source>
</reference>
<dbReference type="GO" id="GO:0003700">
    <property type="term" value="F:DNA-binding transcription factor activity"/>
    <property type="evidence" value="ECO:0007669"/>
    <property type="project" value="InterPro"/>
</dbReference>